<gene>
    <name evidence="2" type="ORF">A3C11_01455</name>
</gene>
<name>A0A1G2KQV3_9BACT</name>
<reference evidence="2 3" key="1">
    <citation type="journal article" date="2016" name="Nat. Commun.">
        <title>Thousands of microbial genomes shed light on interconnected biogeochemical processes in an aquifer system.</title>
        <authorList>
            <person name="Anantharaman K."/>
            <person name="Brown C.T."/>
            <person name="Hug L.A."/>
            <person name="Sharon I."/>
            <person name="Castelle C.J."/>
            <person name="Probst A.J."/>
            <person name="Thomas B.C."/>
            <person name="Singh A."/>
            <person name="Wilkins M.J."/>
            <person name="Karaoz U."/>
            <person name="Brodie E.L."/>
            <person name="Williams K.H."/>
            <person name="Hubbard S.S."/>
            <person name="Banfield J.F."/>
        </authorList>
    </citation>
    <scope>NUCLEOTIDE SEQUENCE [LARGE SCALE GENOMIC DNA]</scope>
</reference>
<dbReference type="EMBL" id="MHQJ01000007">
    <property type="protein sequence ID" value="OHA01805.1"/>
    <property type="molecule type" value="Genomic_DNA"/>
</dbReference>
<dbReference type="Proteomes" id="UP000177362">
    <property type="component" value="Unassembled WGS sequence"/>
</dbReference>
<evidence type="ECO:0000256" key="1">
    <source>
        <dbReference type="SAM" id="MobiDB-lite"/>
    </source>
</evidence>
<feature type="compositionally biased region" description="Low complexity" evidence="1">
    <location>
        <begin position="53"/>
        <end position="72"/>
    </location>
</feature>
<dbReference type="STRING" id="1802271.A3C11_01455"/>
<protein>
    <submittedName>
        <fullName evidence="2">Uncharacterized protein</fullName>
    </submittedName>
</protein>
<proteinExistence type="predicted"/>
<evidence type="ECO:0000313" key="2">
    <source>
        <dbReference type="EMBL" id="OHA01805.1"/>
    </source>
</evidence>
<evidence type="ECO:0000313" key="3">
    <source>
        <dbReference type="Proteomes" id="UP000177362"/>
    </source>
</evidence>
<sequence>MPELVAGSPGEHINEEELMRRFEEKKRLLEHVGGKAETKEIFREAFREEAEKITPSVPQTPVAPTTATAAPSLRDDSHTAELQALVGLALEKGITEAVRKAKAETPYLIDALHDELADHYYEKLIAAGKLRPE</sequence>
<organism evidence="2 3">
    <name type="scientific">Candidatus Sungbacteria bacterium RIFCSPHIGHO2_02_FULL_49_12</name>
    <dbReference type="NCBI Taxonomy" id="1802271"/>
    <lineage>
        <taxon>Bacteria</taxon>
        <taxon>Candidatus Sungiibacteriota</taxon>
    </lineage>
</organism>
<comment type="caution">
    <text evidence="2">The sequence shown here is derived from an EMBL/GenBank/DDBJ whole genome shotgun (WGS) entry which is preliminary data.</text>
</comment>
<accession>A0A1G2KQV3</accession>
<feature type="region of interest" description="Disordered" evidence="1">
    <location>
        <begin position="52"/>
        <end position="76"/>
    </location>
</feature>
<dbReference type="AlphaFoldDB" id="A0A1G2KQV3"/>